<feature type="compositionally biased region" description="Basic and acidic residues" evidence="1">
    <location>
        <begin position="1108"/>
        <end position="1121"/>
    </location>
</feature>
<feature type="compositionally biased region" description="Basic and acidic residues" evidence="1">
    <location>
        <begin position="1268"/>
        <end position="1281"/>
    </location>
</feature>
<proteinExistence type="predicted"/>
<evidence type="ECO:0000313" key="2">
    <source>
        <dbReference type="EMBL" id="GKT36243.1"/>
    </source>
</evidence>
<dbReference type="EMBL" id="BQXS01011173">
    <property type="protein sequence ID" value="GKT36243.1"/>
    <property type="molecule type" value="Genomic_DNA"/>
</dbReference>
<organism evidence="2 3">
    <name type="scientific">Aduncisulcus paluster</name>
    <dbReference type="NCBI Taxonomy" id="2918883"/>
    <lineage>
        <taxon>Eukaryota</taxon>
        <taxon>Metamonada</taxon>
        <taxon>Carpediemonas-like organisms</taxon>
        <taxon>Aduncisulcus</taxon>
    </lineage>
</organism>
<protein>
    <submittedName>
        <fullName evidence="2">Short transient receptor potential channel 4-associated protein like protein</fullName>
    </submittedName>
</protein>
<keyword evidence="2" id="KW-0675">Receptor</keyword>
<sequence length="1499" mass="173209">MLRNVFSSSFLIAFRPFIRKCLQNTVNPILGTQCSLFLAELSNFTNHDIDFFQCPDLPDRIAQMSPYVFSSFVFVINSCCTQKSVFDIGSDTIDILKDGHKDRAFLRPFGTTISHRNFSLLAEVAPRLCYMLVTLMYLAIRKGIEGEALDELKRKRDKTFKEKQFMRDFESIQLQLSTIVSDISSVSAYMPDSSILNNWESIHAIASYIGDDYFPINLPDIFSFSMELLKEATEVQPQSLFTTVGMLLCSKQKNVFIPHFINAGIIRVFSVVLNKLWLDIENVMEILNYHRQKYWNWWWDTKYSKEKERDSQSSKHFSIIPPYPSHTPPFSLPLLSFFSPLFPLTLSLFLPILSAPHVTSSLHCLYYLWGCVSCGNIDEFWWMSPNDREKISKAGGKAKEKKKEDCLHQDTARLEREMLREAHGTYDYHSSTQDIRNTQTFERDHKVSEDINDRARDVFPFPIAHLNEILHGNTQQSDSLDSYQGKEEEITTENPQSTSYYVPPQIPFNLTFSHSEQSLFTILTTLYPISLPITLSMSGNMEDLFLAISQTKKKEYYYWLSADDFKEYDSHFGKEKFFEHISPPESLPEFKNLVSTVGVVTRFISLAVTSMYRGRGGRGCFSLSSLHGDTDSYSSSHTSSKNTSYSMNFDRNYGQKLSSEDIGSEKDTLGLEGSTRAVLECVLEWLMAGDASDWSDISCLEAKFSTKGSSRNQKNVGRKEKENEKEEEEEEEEERKEIDFPGLISSYGHEGLAKFSKILHKFDPTFVSKQFDPKNDHLWRSVPDDSTNVWEKEKGKEKDVDIDYSLRVPIVQLDDDVTLRGRGEFYSKSHDHLVHRLERMVDLIRFGQQDITNFSQIKDKDKEHGNNIALFDKIRQFFTQPKHVEHNPNQSVLYWLYEVAKTKRSQLKKKEKEELDSPFSRFVSSFSSPSLSSSYFDYAQTQSYSFPETKPSPLSSLILSTGMSQSLFDLLGLLLHTDFSTLDSILGIIGATGFSHLMKNACLRPVESAVFIRHSFMSALWPYGYHGSRSPSCMEMGKEMGSLNSDLFRPYFLPVLFSLASALPPSSLKQDNLCVLNTFIVLLMLLQKGRIGFLIPSKNRTSKNRTTYKNEKQQDKEDKEGGLLTPDSFSDCILRSKLKKIEIIPFPEGSIHQFSEKEWNDQIKLLFEPIGFLIPSKNRTSKNRTTYKNEKQQDKEDKEGVKKNSDLFRPYFLPVLFSLASALPPSSLKQDNLCVLNTFIVLLMLLQKGRIGFLIPSKNRTSKNRTTYKNEKQQDKEDKEGGLLTPDSFSDCILRSKLKKIEIIPFPEGSIHQFSEKEWNDQIKLLFEPSSYSEYRFIKNILKLIDFWMLFYYMRGKDVILFQQTILVPFSEFHMIIQQLYVSLNDILDEYNTRQQSKEEKKGKKEFVPFRHSHLWKIHRIDGDRKEGKIEGEKEYFEQLTRKFDDSCVLSGCCGSKFGDSYRNLWEDYSWENSDFLYSSHHRGSINYLWTSVPPFLGE</sequence>
<feature type="compositionally biased region" description="Basic and acidic residues" evidence="1">
    <location>
        <begin position="1187"/>
        <end position="1201"/>
    </location>
</feature>
<feature type="compositionally biased region" description="Acidic residues" evidence="1">
    <location>
        <begin position="725"/>
        <end position="734"/>
    </location>
</feature>
<reference evidence="2" key="1">
    <citation type="submission" date="2022-03" db="EMBL/GenBank/DDBJ databases">
        <title>Draft genome sequence of Aduncisulcus paluster, a free-living microaerophilic Fornicata.</title>
        <authorList>
            <person name="Yuyama I."/>
            <person name="Kume K."/>
            <person name="Tamura T."/>
            <person name="Inagaki Y."/>
            <person name="Hashimoto T."/>
        </authorList>
    </citation>
    <scope>NUCLEOTIDE SEQUENCE</scope>
    <source>
        <strain evidence="2">NY0171</strain>
    </source>
</reference>
<feature type="region of interest" description="Disordered" evidence="1">
    <location>
        <begin position="709"/>
        <end position="737"/>
    </location>
</feature>
<dbReference type="Proteomes" id="UP001057375">
    <property type="component" value="Unassembled WGS sequence"/>
</dbReference>
<dbReference type="InterPro" id="IPR022162">
    <property type="entry name" value="TRPC4AP"/>
</dbReference>
<feature type="region of interest" description="Disordered" evidence="1">
    <location>
        <begin position="474"/>
        <end position="498"/>
    </location>
</feature>
<keyword evidence="3" id="KW-1185">Reference proteome</keyword>
<feature type="region of interest" description="Disordered" evidence="1">
    <location>
        <begin position="1104"/>
        <end position="1123"/>
    </location>
</feature>
<name>A0ABQ5KUW5_9EUKA</name>
<comment type="caution">
    <text evidence="2">The sequence shown here is derived from an EMBL/GenBank/DDBJ whole genome shotgun (WGS) entry which is preliminary data.</text>
</comment>
<feature type="region of interest" description="Disordered" evidence="1">
    <location>
        <begin position="1181"/>
        <end position="1201"/>
    </location>
</feature>
<accession>A0ABQ5KUW5</accession>
<dbReference type="PANTHER" id="PTHR31743">
    <property type="entry name" value="TRANSIENT RECEPTOR POTENTIAL CHANNEL 4-ASSOCIATED PROTEIN TCPC4AP"/>
    <property type="match status" value="1"/>
</dbReference>
<evidence type="ECO:0000256" key="1">
    <source>
        <dbReference type="SAM" id="MobiDB-lite"/>
    </source>
</evidence>
<dbReference type="PANTHER" id="PTHR31743:SF1">
    <property type="entry name" value="SHORT TRANSIENT RECEPTOR POTENTIAL CHANNEL 4-ASSOCIATED PROTEIN"/>
    <property type="match status" value="1"/>
</dbReference>
<evidence type="ECO:0000313" key="3">
    <source>
        <dbReference type="Proteomes" id="UP001057375"/>
    </source>
</evidence>
<feature type="region of interest" description="Disordered" evidence="1">
    <location>
        <begin position="1264"/>
        <end position="1283"/>
    </location>
</feature>
<dbReference type="Pfam" id="PF12463">
    <property type="entry name" value="DUF3689"/>
    <property type="match status" value="1"/>
</dbReference>
<gene>
    <name evidence="2" type="ORF">ADUPG1_009245</name>
</gene>